<sequence length="309" mass="35189">MHITFTLPHELNGICRQHPRVLYGMLFRTAWRTLAVLCDGLPGMTAVLHTWGSDLKHHPHVHCLVTFGGLDEKSGQWCWPKYKDKLVGHRKMSNTFRSYFLESLKDWMGRCGSGIYHQSYGVLTAGLEQKRWVVNQQPPTMDAEVINAYLSRYICRIGISDKRLRYDASTQTVSLSYKDYRRQEVGQAAPQAIRQLSPLLAMAQLLQHVLPPHFHRTRSYGLHAANTRKRLGGLLERHVKQAPDTVLVILRLLKAMLRLQLRNTCEQCGSVAEPLIEPVAPDHHLVASWLKITVRPPPVMGCSPKPEKV</sequence>
<dbReference type="STRING" id="478744.SAMN05444359_1553"/>
<accession>A0A1H9PIM9</accession>
<protein>
    <submittedName>
        <fullName evidence="2">Putative transposase</fullName>
    </submittedName>
</protein>
<organism evidence="2 3">
    <name type="scientific">Neolewinella agarilytica</name>
    <dbReference type="NCBI Taxonomy" id="478744"/>
    <lineage>
        <taxon>Bacteria</taxon>
        <taxon>Pseudomonadati</taxon>
        <taxon>Bacteroidota</taxon>
        <taxon>Saprospiria</taxon>
        <taxon>Saprospirales</taxon>
        <taxon>Lewinellaceae</taxon>
        <taxon>Neolewinella</taxon>
    </lineage>
</organism>
<dbReference type="GO" id="GO:0006313">
    <property type="term" value="P:DNA transposition"/>
    <property type="evidence" value="ECO:0007669"/>
    <property type="project" value="InterPro"/>
</dbReference>
<dbReference type="Proteomes" id="UP000199021">
    <property type="component" value="Unassembled WGS sequence"/>
</dbReference>
<dbReference type="InParanoid" id="A0A1H9PIM9"/>
<proteinExistence type="predicted"/>
<feature type="domain" description="Transposase IS801/IS1294" evidence="1">
    <location>
        <begin position="43"/>
        <end position="228"/>
    </location>
</feature>
<dbReference type="PANTHER" id="PTHR37023">
    <property type="entry name" value="TRANSPOSASE"/>
    <property type="match status" value="1"/>
</dbReference>
<dbReference type="AlphaFoldDB" id="A0A1H9PIM9"/>
<evidence type="ECO:0000259" key="1">
    <source>
        <dbReference type="Pfam" id="PF04986"/>
    </source>
</evidence>
<evidence type="ECO:0000313" key="3">
    <source>
        <dbReference type="Proteomes" id="UP000199021"/>
    </source>
</evidence>
<dbReference type="Pfam" id="PF04986">
    <property type="entry name" value="Y2_Tnp"/>
    <property type="match status" value="1"/>
</dbReference>
<dbReference type="EMBL" id="FOFB01000055">
    <property type="protein sequence ID" value="SER48038.1"/>
    <property type="molecule type" value="Genomic_DNA"/>
</dbReference>
<dbReference type="GO" id="GO:0004803">
    <property type="term" value="F:transposase activity"/>
    <property type="evidence" value="ECO:0007669"/>
    <property type="project" value="InterPro"/>
</dbReference>
<dbReference type="InterPro" id="IPR007069">
    <property type="entry name" value="Transposase_32"/>
</dbReference>
<dbReference type="PANTHER" id="PTHR37023:SF1">
    <property type="entry name" value="ISSOD25 TRANSPOSASE TNPA_ISSOD25"/>
    <property type="match status" value="1"/>
</dbReference>
<keyword evidence="3" id="KW-1185">Reference proteome</keyword>
<reference evidence="3" key="1">
    <citation type="submission" date="2016-10" db="EMBL/GenBank/DDBJ databases">
        <authorList>
            <person name="Varghese N."/>
            <person name="Submissions S."/>
        </authorList>
    </citation>
    <scope>NUCLEOTIDE SEQUENCE [LARGE SCALE GENOMIC DNA]</scope>
    <source>
        <strain evidence="3">DSM 24740</strain>
    </source>
</reference>
<dbReference type="GO" id="GO:0003677">
    <property type="term" value="F:DNA binding"/>
    <property type="evidence" value="ECO:0007669"/>
    <property type="project" value="InterPro"/>
</dbReference>
<gene>
    <name evidence="2" type="ORF">SAMN05444359_1553</name>
</gene>
<evidence type="ECO:0000313" key="2">
    <source>
        <dbReference type="EMBL" id="SER48038.1"/>
    </source>
</evidence>
<name>A0A1H9PIM9_9BACT</name>